<keyword evidence="12" id="KW-1003">Cell membrane</keyword>
<dbReference type="Proteomes" id="UP000244161">
    <property type="component" value="Unassembled WGS sequence"/>
</dbReference>
<keyword evidence="9 12" id="KW-0066">ATP synthesis</keyword>
<dbReference type="Pfam" id="PF00430">
    <property type="entry name" value="ATP-synt_B"/>
    <property type="match status" value="1"/>
</dbReference>
<organism evidence="14 15">
    <name type="scientific">Trichococcus patagoniensis</name>
    <dbReference type="NCBI Taxonomy" id="382641"/>
    <lineage>
        <taxon>Bacteria</taxon>
        <taxon>Bacillati</taxon>
        <taxon>Bacillota</taxon>
        <taxon>Bacilli</taxon>
        <taxon>Lactobacillales</taxon>
        <taxon>Carnobacteriaceae</taxon>
        <taxon>Trichococcus</taxon>
    </lineage>
</organism>
<name>A0A2T5IPR0_9LACT</name>
<comment type="function">
    <text evidence="12">Component of the F(0) channel, it forms part of the peripheral stalk, linking F(1) to F(0).</text>
</comment>
<dbReference type="PANTHER" id="PTHR33445">
    <property type="entry name" value="ATP SYNTHASE SUBUNIT B', CHLOROPLASTIC"/>
    <property type="match status" value="1"/>
</dbReference>
<keyword evidence="4 12" id="KW-0812">Transmembrane</keyword>
<keyword evidence="6 12" id="KW-1133">Transmembrane helix</keyword>
<protein>
    <recommendedName>
        <fullName evidence="12">ATP synthase subunit b</fullName>
    </recommendedName>
    <alternativeName>
        <fullName evidence="12">ATP synthase F(0) sector subunit b</fullName>
    </alternativeName>
    <alternativeName>
        <fullName evidence="12">ATPase subunit I</fullName>
    </alternativeName>
    <alternativeName>
        <fullName evidence="12">F-type ATPase subunit b</fullName>
        <shortName evidence="12">F-ATPase subunit b</shortName>
    </alternativeName>
</protein>
<evidence type="ECO:0000256" key="5">
    <source>
        <dbReference type="ARBA" id="ARBA00022781"/>
    </source>
</evidence>
<dbReference type="GO" id="GO:0005886">
    <property type="term" value="C:plasma membrane"/>
    <property type="evidence" value="ECO:0007669"/>
    <property type="project" value="UniProtKB-SubCell"/>
</dbReference>
<evidence type="ECO:0000256" key="13">
    <source>
        <dbReference type="SAM" id="Coils"/>
    </source>
</evidence>
<dbReference type="HAMAP" id="MF_01398">
    <property type="entry name" value="ATP_synth_b_bprime"/>
    <property type="match status" value="1"/>
</dbReference>
<dbReference type="OrthoDB" id="282095at2"/>
<feature type="transmembrane region" description="Helical" evidence="12">
    <location>
        <begin position="6"/>
        <end position="27"/>
    </location>
</feature>
<evidence type="ECO:0000256" key="1">
    <source>
        <dbReference type="ARBA" id="ARBA00005513"/>
    </source>
</evidence>
<dbReference type="GO" id="GO:0046961">
    <property type="term" value="F:proton-transporting ATPase activity, rotational mechanism"/>
    <property type="evidence" value="ECO:0007669"/>
    <property type="project" value="TreeGrafter"/>
</dbReference>
<comment type="subunit">
    <text evidence="12">F-type ATPases have 2 components, F(1) - the catalytic core - and F(0) - the membrane proton channel. F(1) has five subunits: alpha(3), beta(3), gamma(1), delta(1), epsilon(1). F(0) has three main subunits: a(1), b(2) and c(10-14). The alpha and beta chains form an alternating ring which encloses part of the gamma chain. F(1) is attached to F(0) by a central stalk formed by the gamma and epsilon chains, while a peripheral stalk is formed by the delta and b chains.</text>
</comment>
<keyword evidence="5 12" id="KW-0375">Hydrogen ion transport</keyword>
<proteinExistence type="inferred from homology"/>
<comment type="subcellular location">
    <subcellularLocation>
        <location evidence="12">Cell membrane</location>
        <topology evidence="12">Single-pass membrane protein</topology>
    </subcellularLocation>
    <subcellularLocation>
        <location evidence="11">Endomembrane system</location>
        <topology evidence="11">Single-pass membrane protein</topology>
    </subcellularLocation>
</comment>
<evidence type="ECO:0000313" key="15">
    <source>
        <dbReference type="Proteomes" id="UP000244161"/>
    </source>
</evidence>
<gene>
    <name evidence="12" type="primary">atpF</name>
    <name evidence="14" type="ORF">C8U37_103195</name>
</gene>
<keyword evidence="7 12" id="KW-0406">Ion transport</keyword>
<dbReference type="GO" id="GO:0012505">
    <property type="term" value="C:endomembrane system"/>
    <property type="evidence" value="ECO:0007669"/>
    <property type="project" value="UniProtKB-SubCell"/>
</dbReference>
<dbReference type="AlphaFoldDB" id="A0A2T5IPR0"/>
<comment type="caution">
    <text evidence="14">The sequence shown here is derived from an EMBL/GenBank/DDBJ whole genome shotgun (WGS) entry which is preliminary data.</text>
</comment>
<comment type="function">
    <text evidence="10 12">F(1)F(0) ATP synthase produces ATP from ADP in the presence of a proton or sodium gradient. F-type ATPases consist of two structural domains, F(1) containing the extramembraneous catalytic core and F(0) containing the membrane proton channel, linked together by a central stalk and a peripheral stalk. During catalysis, ATP synthesis in the catalytic domain of F(1) is coupled via a rotary mechanism of the central stalk subunits to proton translocation.</text>
</comment>
<evidence type="ECO:0000313" key="14">
    <source>
        <dbReference type="EMBL" id="PTQ85806.1"/>
    </source>
</evidence>
<dbReference type="GO" id="GO:0046933">
    <property type="term" value="F:proton-transporting ATP synthase activity, rotational mechanism"/>
    <property type="evidence" value="ECO:0007669"/>
    <property type="project" value="UniProtKB-UniRule"/>
</dbReference>
<comment type="similarity">
    <text evidence="1 12">Belongs to the ATPase B chain family.</text>
</comment>
<dbReference type="EMBL" id="QAOM01000003">
    <property type="protein sequence ID" value="PTQ85806.1"/>
    <property type="molecule type" value="Genomic_DNA"/>
</dbReference>
<feature type="coiled-coil region" evidence="13">
    <location>
        <begin position="63"/>
        <end position="97"/>
    </location>
</feature>
<sequence length="251" mass="28997">MNINWFEVFAQMVNFVILLFVLQKLFYKPLIQAMDERQKVIAKIQEETAQKMMEADATITVYHEKLAAIEETAQQTLENAKKEAESAKNALLKTYRIQADEKRQTYLNELEDEKTRISVEMRGVLGKSAVKIAAHILHMTVDQSSEEKMFDTFIGKIRALKSDSPELMHLPHQAKVSLVSAAEMPMEKRQIFEEVLEEKMGAGLVITYLTDKELVAGHELKFETFTLHHNVRKYVEESEKKIMQTMEKNSQ</sequence>
<dbReference type="InterPro" id="IPR002146">
    <property type="entry name" value="ATP_synth_b/b'su_bac/chlpt"/>
</dbReference>
<reference evidence="14 15" key="1">
    <citation type="submission" date="2018-04" db="EMBL/GenBank/DDBJ databases">
        <title>Genomic Encyclopedia of Archaeal and Bacterial Type Strains, Phase II (KMG-II): from individual species to whole genera.</title>
        <authorList>
            <person name="Goeker M."/>
        </authorList>
    </citation>
    <scope>NUCLEOTIDE SEQUENCE [LARGE SCALE GENOMIC DNA]</scope>
    <source>
        <strain evidence="14 15">DSM 18806</strain>
    </source>
</reference>
<accession>A0A2T5IPR0</accession>
<evidence type="ECO:0000256" key="3">
    <source>
        <dbReference type="ARBA" id="ARBA00022547"/>
    </source>
</evidence>
<evidence type="ECO:0000256" key="10">
    <source>
        <dbReference type="ARBA" id="ARBA00025198"/>
    </source>
</evidence>
<keyword evidence="2 12" id="KW-0813">Transport</keyword>
<keyword evidence="13" id="KW-0175">Coiled coil</keyword>
<evidence type="ECO:0000256" key="9">
    <source>
        <dbReference type="ARBA" id="ARBA00023310"/>
    </source>
</evidence>
<keyword evidence="15" id="KW-1185">Reference proteome</keyword>
<evidence type="ECO:0000256" key="8">
    <source>
        <dbReference type="ARBA" id="ARBA00023136"/>
    </source>
</evidence>
<evidence type="ECO:0000256" key="12">
    <source>
        <dbReference type="HAMAP-Rule" id="MF_01398"/>
    </source>
</evidence>
<keyword evidence="3 12" id="KW-0138">CF(0)</keyword>
<dbReference type="InterPro" id="IPR050059">
    <property type="entry name" value="ATP_synthase_B_chain"/>
</dbReference>
<evidence type="ECO:0000256" key="7">
    <source>
        <dbReference type="ARBA" id="ARBA00023065"/>
    </source>
</evidence>
<evidence type="ECO:0000256" key="2">
    <source>
        <dbReference type="ARBA" id="ARBA00022448"/>
    </source>
</evidence>
<keyword evidence="8 12" id="KW-0472">Membrane</keyword>
<evidence type="ECO:0000256" key="6">
    <source>
        <dbReference type="ARBA" id="ARBA00022989"/>
    </source>
</evidence>
<evidence type="ECO:0000256" key="4">
    <source>
        <dbReference type="ARBA" id="ARBA00022692"/>
    </source>
</evidence>
<dbReference type="RefSeq" id="WP_108031812.1">
    <property type="nucleotide sequence ID" value="NZ_QAOM01000003.1"/>
</dbReference>
<dbReference type="GO" id="GO:0045259">
    <property type="term" value="C:proton-transporting ATP synthase complex"/>
    <property type="evidence" value="ECO:0007669"/>
    <property type="project" value="UniProtKB-KW"/>
</dbReference>
<dbReference type="PANTHER" id="PTHR33445:SF2">
    <property type="entry name" value="ATP SYNTHASE SUBUNIT B', CHLOROPLASTIC"/>
    <property type="match status" value="1"/>
</dbReference>
<dbReference type="CDD" id="cd06503">
    <property type="entry name" value="ATP-synt_Fo_b"/>
    <property type="match status" value="1"/>
</dbReference>
<evidence type="ECO:0000256" key="11">
    <source>
        <dbReference type="ARBA" id="ARBA00037847"/>
    </source>
</evidence>